<evidence type="ECO:0000256" key="1">
    <source>
        <dbReference type="SAM" id="MobiDB-lite"/>
    </source>
</evidence>
<evidence type="ECO:0000313" key="3">
    <source>
        <dbReference type="EMBL" id="SFE78397.1"/>
    </source>
</evidence>
<protein>
    <submittedName>
        <fullName evidence="3">Uncharacterized protein</fullName>
    </submittedName>
</protein>
<dbReference type="STRING" id="54.SAMN02745121_05532"/>
<keyword evidence="2" id="KW-0812">Transmembrane</keyword>
<reference evidence="4" key="1">
    <citation type="submission" date="2016-10" db="EMBL/GenBank/DDBJ databases">
        <authorList>
            <person name="Varghese N."/>
            <person name="Submissions S."/>
        </authorList>
    </citation>
    <scope>NUCLEOTIDE SEQUENCE [LARGE SCALE GENOMIC DNA]</scope>
    <source>
        <strain evidence="4">ATCC 25963</strain>
    </source>
</reference>
<accession>A0A1I2DD18</accession>
<keyword evidence="4" id="KW-1185">Reference proteome</keyword>
<keyword evidence="2" id="KW-0472">Membrane</keyword>
<dbReference type="Proteomes" id="UP000199400">
    <property type="component" value="Unassembled WGS sequence"/>
</dbReference>
<feature type="region of interest" description="Disordered" evidence="1">
    <location>
        <begin position="94"/>
        <end position="119"/>
    </location>
</feature>
<keyword evidence="2" id="KW-1133">Transmembrane helix</keyword>
<dbReference type="AlphaFoldDB" id="A0A1I2DD18"/>
<feature type="transmembrane region" description="Helical" evidence="2">
    <location>
        <begin position="44"/>
        <end position="67"/>
    </location>
</feature>
<dbReference type="EMBL" id="FOMX01000019">
    <property type="protein sequence ID" value="SFE78397.1"/>
    <property type="molecule type" value="Genomic_DNA"/>
</dbReference>
<proteinExistence type="predicted"/>
<evidence type="ECO:0000313" key="4">
    <source>
        <dbReference type="Proteomes" id="UP000199400"/>
    </source>
</evidence>
<name>A0A1I2DD18_9BACT</name>
<evidence type="ECO:0000256" key="2">
    <source>
        <dbReference type="SAM" id="Phobius"/>
    </source>
</evidence>
<sequence length="119" mass="11775">MKVSLVTGAHSPGPVVIAVVPAGVVEVASLVLASLVVEVVEVELDVVGATLVVALAVVASVVAAAVADIVEVDEFAVVSLVGLPAAQAEAIRRSPHAPWGRNRTSSGMPPSSYASVGSG</sequence>
<feature type="transmembrane region" description="Helical" evidence="2">
    <location>
        <begin position="15"/>
        <end position="37"/>
    </location>
</feature>
<gene>
    <name evidence="3" type="ORF">SAMN02745121_05532</name>
</gene>
<organism evidence="3 4">
    <name type="scientific">Nannocystis exedens</name>
    <dbReference type="NCBI Taxonomy" id="54"/>
    <lineage>
        <taxon>Bacteria</taxon>
        <taxon>Pseudomonadati</taxon>
        <taxon>Myxococcota</taxon>
        <taxon>Polyangia</taxon>
        <taxon>Nannocystales</taxon>
        <taxon>Nannocystaceae</taxon>
        <taxon>Nannocystis</taxon>
    </lineage>
</organism>
<feature type="compositionally biased region" description="Polar residues" evidence="1">
    <location>
        <begin position="102"/>
        <end position="119"/>
    </location>
</feature>